<dbReference type="PROSITE" id="PS00022">
    <property type="entry name" value="EGF_1"/>
    <property type="match status" value="1"/>
</dbReference>
<gene>
    <name evidence="6" type="ORF">AMSG_07653</name>
</gene>
<dbReference type="RefSeq" id="XP_013756120.1">
    <property type="nucleotide sequence ID" value="XM_013900666.1"/>
</dbReference>
<comment type="caution">
    <text evidence="1">Lacks conserved residue(s) required for the propagation of feature annotation.</text>
</comment>
<keyword evidence="3" id="KW-0472">Membrane</keyword>
<feature type="chain" id="PRO_5005537568" description="EGF-like domain-containing protein" evidence="4">
    <location>
        <begin position="32"/>
        <end position="3461"/>
    </location>
</feature>
<dbReference type="GeneID" id="25566525"/>
<keyword evidence="1" id="KW-0245">EGF-like domain</keyword>
<evidence type="ECO:0000313" key="6">
    <source>
        <dbReference type="EMBL" id="KNC51458.1"/>
    </source>
</evidence>
<dbReference type="EMBL" id="GL349467">
    <property type="protein sequence ID" value="KNC51458.1"/>
    <property type="molecule type" value="Genomic_DNA"/>
</dbReference>
<evidence type="ECO:0000256" key="1">
    <source>
        <dbReference type="PROSITE-ProRule" id="PRU00076"/>
    </source>
</evidence>
<dbReference type="PROSITE" id="PS50026">
    <property type="entry name" value="EGF_3"/>
    <property type="match status" value="1"/>
</dbReference>
<evidence type="ECO:0000259" key="5">
    <source>
        <dbReference type="PROSITE" id="PS50026"/>
    </source>
</evidence>
<keyword evidence="7" id="KW-1185">Reference proteome</keyword>
<evidence type="ECO:0000256" key="4">
    <source>
        <dbReference type="SAM" id="SignalP"/>
    </source>
</evidence>
<feature type="domain" description="EGF-like" evidence="5">
    <location>
        <begin position="1616"/>
        <end position="1646"/>
    </location>
</feature>
<dbReference type="InterPro" id="IPR002049">
    <property type="entry name" value="LE_dom"/>
</dbReference>
<dbReference type="Proteomes" id="UP000054408">
    <property type="component" value="Unassembled WGS sequence"/>
</dbReference>
<keyword evidence="1" id="KW-1015">Disulfide bond</keyword>
<dbReference type="eggNOG" id="KOG1836">
    <property type="taxonomic scope" value="Eukaryota"/>
</dbReference>
<feature type="region of interest" description="Disordered" evidence="2">
    <location>
        <begin position="3423"/>
        <end position="3461"/>
    </location>
</feature>
<feature type="compositionally biased region" description="Gly residues" evidence="2">
    <location>
        <begin position="3439"/>
        <end position="3453"/>
    </location>
</feature>
<feature type="disulfide bond" evidence="1">
    <location>
        <begin position="1636"/>
        <end position="1645"/>
    </location>
</feature>
<reference evidence="6 7" key="1">
    <citation type="submission" date="2010-05" db="EMBL/GenBank/DDBJ databases">
        <title>The Genome Sequence of Thecamonas trahens ATCC 50062.</title>
        <authorList>
            <consortium name="The Broad Institute Genome Sequencing Platform"/>
            <person name="Russ C."/>
            <person name="Cuomo C."/>
            <person name="Shea T."/>
            <person name="Young S.K."/>
            <person name="Zeng Q."/>
            <person name="Koehrsen M."/>
            <person name="Haas B."/>
            <person name="Borodovsky M."/>
            <person name="Guigo R."/>
            <person name="Alvarado L."/>
            <person name="Berlin A."/>
            <person name="Bochicchio J."/>
            <person name="Borenstein D."/>
            <person name="Chapman S."/>
            <person name="Chen Z."/>
            <person name="Freedman E."/>
            <person name="Gellesch M."/>
            <person name="Goldberg J."/>
            <person name="Griggs A."/>
            <person name="Gujja S."/>
            <person name="Heilman E."/>
            <person name="Heiman D."/>
            <person name="Hepburn T."/>
            <person name="Howarth C."/>
            <person name="Jen D."/>
            <person name="Larson L."/>
            <person name="Mehta T."/>
            <person name="Park D."/>
            <person name="Pearson M."/>
            <person name="Roberts A."/>
            <person name="Saif S."/>
            <person name="Shenoy N."/>
            <person name="Sisk P."/>
            <person name="Stolte C."/>
            <person name="Sykes S."/>
            <person name="Thomson T."/>
            <person name="Walk T."/>
            <person name="White J."/>
            <person name="Yandava C."/>
            <person name="Burger G."/>
            <person name="Gray M.W."/>
            <person name="Holland P.W.H."/>
            <person name="King N."/>
            <person name="Lang F.B.F."/>
            <person name="Roger A.J."/>
            <person name="Ruiz-Trillo I."/>
            <person name="Lander E."/>
            <person name="Nusbaum C."/>
        </authorList>
    </citation>
    <scope>NUCLEOTIDE SEQUENCE [LARGE SCALE GENOMIC DNA]</scope>
    <source>
        <strain evidence="6 7">ATCC 50062</strain>
    </source>
</reference>
<protein>
    <recommendedName>
        <fullName evidence="5">EGF-like domain-containing protein</fullName>
    </recommendedName>
</protein>
<evidence type="ECO:0000256" key="3">
    <source>
        <dbReference type="SAM" id="Phobius"/>
    </source>
</evidence>
<evidence type="ECO:0000256" key="2">
    <source>
        <dbReference type="SAM" id="MobiDB-lite"/>
    </source>
</evidence>
<organism evidence="6 7">
    <name type="scientific">Thecamonas trahens ATCC 50062</name>
    <dbReference type="NCBI Taxonomy" id="461836"/>
    <lineage>
        <taxon>Eukaryota</taxon>
        <taxon>Apusozoa</taxon>
        <taxon>Apusomonadida</taxon>
        <taxon>Apusomonadidae</taxon>
        <taxon>Thecamonas</taxon>
    </lineage>
</organism>
<evidence type="ECO:0000313" key="7">
    <source>
        <dbReference type="Proteomes" id="UP000054408"/>
    </source>
</evidence>
<feature type="compositionally biased region" description="Polar residues" evidence="2">
    <location>
        <begin position="1816"/>
        <end position="1828"/>
    </location>
</feature>
<keyword evidence="3" id="KW-0812">Transmembrane</keyword>
<keyword evidence="4" id="KW-0732">Signal</keyword>
<dbReference type="OrthoDB" id="10011303at2759"/>
<feature type="region of interest" description="Disordered" evidence="2">
    <location>
        <begin position="1810"/>
        <end position="1841"/>
    </location>
</feature>
<sequence>MSRPHSHSTQAALVALLVVLLVATPAMWVSAATCRQAPLLPPSLTLAPHKGSELRTLFSLPATGPDAAGNGLRPVLHFAPATTWLALAIQPLGDAPPLGISATPHGIDDGLQIVSESAADRSQRLLIELAALDAPDPILDLTFDRPHTALPALPIPSSRPIDVGSLPLFFDSTDAWLASVDAVHQVVLPAQPPTAPHLVHTYSFTTPSTGASELGLSTTLRRPEHIGSSLTLVVAKGIITSHSLATCTQSDACTYATLLAASSGVALDVVLESATTYSLALLSYAAGAARFACPYPSTLPLTLNASLGVEVEPGALAFATYLRPRLHAPTTTSWLPSRSGWLRIHVTAPPHVTPLIAVSYADASQTRRSVADELLVPVAAGVDVSLTLDFVHHAPTELACSPAFLRLAFLPLDVPPTDCAATPRGLAPAQLAHRLKDGTTHHDAIEMFALPHGTSHALPFTLSTRSRITFELHAVFALVSAELTLVLASTPHSPARRLQVSSLNVNVMTDVLEPGVYTVSVIAPSDPGPANVTCIPYGFRVAVDPMPATTPLCPPHLLANLPHTLEPRLTSPSGTAIALDISLRLPDNIPVVGEVATTSHAPHAKTHFRLAMPSIITLMLGPAPIDVDVRLERRSHGKWIGVAEMAERLGLDALVAAVEADTSYRVVIDFVAFPDTNYDPDSERCASIELSFHSLPLAALHEPCCCQSLPPAYSLTMLALPSSVAPGSPFSLGSTFVALDSPMPIEIPLNVDSDDTYVSASVASDLVRTRASIELINLDSEVTVSAGLHELPATLLEPGTSYALLIRSTLIELDSDFVPECAVLAFDLSLFAVSAQDTVVDPMFCTSLSLPGLMLSGPRSSALSTVIDLGHAGVQYWAGMARLPPSFTTDSPMSHLYTAFHYMVVAVSPPSASLRVFVPDAGLLDLDLFVTRLDPAAARSDAHSGALSPRDMCVHYSTGRFLALELGSTTESLVLDLDEGMYCLEIAFSRFDFEQLDYSACLAAWIEIVLAAGPVLADTPLICASEGTMHALPTALSLGEPLALALRLPTPPGSVNASTTSTRAVFTTPRTFSGVALIHVSYDVAMGPWVPALTAVHASFATPNPSRKLITPAHAPGRVVYHLELAPETRYELSLTDPATTHGTWPRLHLPCAQHDIVGGIAAPGLPLPPATGLPSCLFGEPMPTSLQRGGWYIPPMVGLPRSAPSIAIPLTSSAVVRVVASWEPPLAGMALTLRASNSSGPRLAVSQTFASRDEAIALVVSPSAWGHSTLTMLELGIELAWQLDATDALAANNCPYVSLQSAVVPIRVMAQALDCGNANGPPFGDPAPIALPPVGLLADIRAGASVHFEASPDGGHISSKVLTSWALAHPDRREKWAASFALDPQWASGLETLDLDLELAFPLAIALPQMNVVAVDENGAEVVLAASTPRSLVMLPEWPLDAARRLQVTLRRGFSTYRIDVSVPHDDISVNLFLASFDSYCIPISLSIVGLAVPTDSPPGVELVSVSPPSAVVELDEDLVVELVFSPPGVAGPADAPSLLAAILLHRTVVLGDGLTPLSAAIDDTDPTRMVVVFPAATLAPGSIYPLSLVVESLAVAGDLSLSPKPYDGPLPVYTTPPCFCYGHGSCTVDGLCQCKPPYAGDHCLECQSGWVASGDACLPATRCPHVASAADICSGHGYCDDASGLPRCVCSPGYARLSLDPARLECSACAPGFSGFPRCTANAVDPQELNLACAGLPLPTVVEFGFRVTYRYDTDVVSHVMAITPLLAAPEPILLRLRVPPALVANVGESTELVQPCVTAAVVQLAQPPHPGEASSSRQDSVVKTLSSCGSGEGSDADASSGPHLLAVLLQPHTSYELRFEFSAPEDIDVDAVGAECSRVRLSLALHAISDLADAVELAATTRPAATILPPRASIKFPINDAWVDDLVYTPSTADRRTMDDMPVSGIMIWSSAFDVPALPGMLGRLNAHVWFNPALATLDLVVREASLAISSTIHTGASQLEMDLPPGTYSLELWMSSAVPLAVSTRTLVVPLGLTIDLGVAEVNDQVIPLVAQCAPVPAFPAHLSPEMPALNGAFLAGLRSGAGLPLAETSHTLAFADGAPTVVRVETGYHKELDIDVSVIGRSHMGGEQVVASASTKGHRGESLFVSPPSGVTLTGVRLHVQSLTSAADPCAAFQVYVATGYDAVEPRPCPASNSLPGVVQAATSNSPLHAPFVIAPPRHEVFWLVSKVVPEKASGRETLASFTFDITDHLQLMLEVLSDPLLSPVDIVLYRHVDGADSRPRVMARSVRSGPSARIDRRSLKPGLYEVAFAARTAMWGARCAPVALDLRLGAPSIPPPLARRLPDALVEPWFELPGLRPAVYAWQSDNAVLPTPGLGRDSSAVVHTMAITAVGPSELVAIAAAWDFDVELVLYVADNSEVPLFSAVSDSADAPAALRLALDPMLASEYVLEIRASSRSDGRHVVVDGLQLALQLSPAARAPTTSCPPSAGPSLPTQVPFAPPDWPFVLAPAQRPFVLAGARGGGASMDMPFTVTSKGTSLFVELRAPLALPLVVAVYTSGDERLVAAGRLGVHADITATLSVPHLEGGSYLLRVSEPSQASNVRPTCTMFGATVVFASRPEASAQLPLWQHDAALHAVGSSGANGWLPIDTEGSVFTRFSSPDLVLPMSVAQPSVLSMAAHALCDELECEIPQLELHQIDSDGTRRCLACTTSDGAGARALAMLQPLPTTYEVKLSGRGLVGVEWAAARLDAVEDWARALNRADTTDEVNHPLVDAAAGLESLALRAGATGATLPRTRIRVAPGWGRLVGELPLKMTSGQPGVLEASLYYDAEFGALELELVGVGGSEVLEFEHEYGQNRVVVRGVMAGHGEYVLRISVPVWADGEKPTSLQRLGFSFWLAADVLVDNDDGQSPSPCLPTSVLPIGGIESGAGEKLSFVADAVELSSSGRLSSWLTLSDEMMVMVMVTLSDDLVAASHGEGNAVGVAPISIEFYAEGVTLLPQATAYVGGQAVATFRLAQGTMQLSLAYDAHLVRDAECATVALAVEGRAAGAAAVDALCPVLGDTGVPSKPQVLKVGVGGETQAQASFVASVPLDVQTLVPHRIEVPIQITGSESQARVVAAIGFSPFASLLEGGVYDGGRLVAEFELSPNGLGSDLVARLDTELKAGLYTLVANAVGMSDLGLRAPLCGELDIDVVVTLDGAQVVAAVSPARWHELRPGLGFVVRVTLPSVYHQLAASDVASAFALDVGMLPSPEEARRVDDVEWELGWGANQIPWPDQPSALSEFGLVLVPGSQLEGIELQLTTSYGAVDCGGHGRMDPADAACKDGWSGTTCEVYSFEAETSTQAKQELGGWIGLVAFVVVLLGVGGGAAWSLHRSLRRARQAHSFARLDDVEGAAELEPLSDLIDGLESSIEGEVGERVEAGEAEEGSHDGGGSDGDIGSGSSGSGATAAFE</sequence>
<accession>A0A0L0DJH9</accession>
<name>A0A0L0DJH9_THETB</name>
<keyword evidence="3" id="KW-1133">Transmembrane helix</keyword>
<dbReference type="CDD" id="cd00055">
    <property type="entry name" value="EGF_Lam"/>
    <property type="match status" value="1"/>
</dbReference>
<dbReference type="InterPro" id="IPR000742">
    <property type="entry name" value="EGF"/>
</dbReference>
<feature type="transmembrane region" description="Helical" evidence="3">
    <location>
        <begin position="3357"/>
        <end position="3381"/>
    </location>
</feature>
<proteinExistence type="predicted"/>
<feature type="signal peptide" evidence="4">
    <location>
        <begin position="1"/>
        <end position="31"/>
    </location>
</feature>
<feature type="compositionally biased region" description="Basic and acidic residues" evidence="2">
    <location>
        <begin position="3424"/>
        <end position="3438"/>
    </location>
</feature>
<dbReference type="STRING" id="461836.A0A0L0DJH9"/>